<proteinExistence type="predicted"/>
<evidence type="ECO:0000313" key="1">
    <source>
        <dbReference type="EMBL" id="SUC19241.1"/>
    </source>
</evidence>
<reference evidence="1 2" key="1">
    <citation type="submission" date="2018-06" db="EMBL/GenBank/DDBJ databases">
        <authorList>
            <consortium name="Pathogen Informatics"/>
            <person name="Doyle S."/>
        </authorList>
    </citation>
    <scope>NUCLEOTIDE SEQUENCE [LARGE SCALE GENOMIC DNA]</scope>
    <source>
        <strain evidence="1 2">NCTC11938</strain>
    </source>
</reference>
<dbReference type="EMBL" id="UGTS01000004">
    <property type="protein sequence ID" value="SUC19241.1"/>
    <property type="molecule type" value="Genomic_DNA"/>
</dbReference>
<accession>A0A379FHM8</accession>
<organism evidence="1 2">
    <name type="scientific">Proteus mirabilis</name>
    <dbReference type="NCBI Taxonomy" id="584"/>
    <lineage>
        <taxon>Bacteria</taxon>
        <taxon>Pseudomonadati</taxon>
        <taxon>Pseudomonadota</taxon>
        <taxon>Gammaproteobacteria</taxon>
        <taxon>Enterobacterales</taxon>
        <taxon>Morganellaceae</taxon>
        <taxon>Proteus</taxon>
    </lineage>
</organism>
<gene>
    <name evidence="1" type="ORF">NCTC11938_01165</name>
</gene>
<dbReference type="AlphaFoldDB" id="A0A379FHM8"/>
<sequence>MEHYLYKEGFRNVYHEVAGVPDNEKWPVRRVIIKAIQRSSKPDLALTVANNAAQRGIDAIPTLLKVMFSRVAWLARGKAN</sequence>
<name>A0A379FHM8_PROMI</name>
<dbReference type="Proteomes" id="UP000254191">
    <property type="component" value="Unassembled WGS sequence"/>
</dbReference>
<evidence type="ECO:0000313" key="2">
    <source>
        <dbReference type="Proteomes" id="UP000254191"/>
    </source>
</evidence>
<protein>
    <submittedName>
        <fullName evidence="1">Uncharacterized protein</fullName>
    </submittedName>
</protein>